<dbReference type="PRINTS" id="PR00420">
    <property type="entry name" value="RNGMNOXGNASE"/>
</dbReference>
<feature type="domain" description="FAD-binding" evidence="7">
    <location>
        <begin position="6"/>
        <end position="187"/>
    </location>
</feature>
<dbReference type="PANTHER" id="PTHR13789">
    <property type="entry name" value="MONOOXYGENASE"/>
    <property type="match status" value="1"/>
</dbReference>
<keyword evidence="6" id="KW-0732">Signal</keyword>
<dbReference type="GO" id="GO:0004497">
    <property type="term" value="F:monooxygenase activity"/>
    <property type="evidence" value="ECO:0007669"/>
    <property type="project" value="UniProtKB-KW"/>
</dbReference>
<keyword evidence="9" id="KW-1185">Reference proteome</keyword>
<dbReference type="Proteomes" id="UP000078397">
    <property type="component" value="Unassembled WGS sequence"/>
</dbReference>
<sequence>MSKPFHVVIVGAGPAGLAAALALTKQPPVPSSPLQITVLELRNGVQTLGGAVNLTPLALRYLDWLGAGQKLRPQASTVSAIELVAHRTGGLLGRLWPDVDAIRAQRQLLVEALRDTIYELPQGKDDAKVEIKYGAKITNMQEFGTTENGGVRVTFVNTNDKSAKEQVIEADIIVGCDGIHSQVRNALIDPNREKTYSGKCNSYGYADLRKNGASPSELAKSWVRADGQPLITDTTLVSKANESLLVTYYEPSHEKLYLAFVQPMKEKKDAKEGWSVHGADKEGIKKSIRETFQGGSLKYLGDILDLCEEWFFFPVYMLPPEGEWYKGRAIVIGDAAHAMPPQGEGTGVAMEDGVLLARVLSRRGTRDVPTLFQDYETLRRPDIRDTYKETMARWNAPVPNGWFSTVMMEWFTWGFVKFMGRRKDYFSRDVRNRELPA</sequence>
<dbReference type="KEGG" id="pchm:VFPPC_03566"/>
<dbReference type="Gene3D" id="3.50.50.60">
    <property type="entry name" value="FAD/NAD(P)-binding domain"/>
    <property type="match status" value="1"/>
</dbReference>
<dbReference type="STRING" id="1380566.A0A179G010"/>
<evidence type="ECO:0000259" key="7">
    <source>
        <dbReference type="Pfam" id="PF01494"/>
    </source>
</evidence>
<dbReference type="InterPro" id="IPR050493">
    <property type="entry name" value="FAD-dep_Monooxygenase_BioMet"/>
</dbReference>
<evidence type="ECO:0000313" key="8">
    <source>
        <dbReference type="EMBL" id="OAQ71234.1"/>
    </source>
</evidence>
<comment type="similarity">
    <text evidence="1">Belongs to the paxM FAD-dependent monooxygenase family.</text>
</comment>
<evidence type="ECO:0000256" key="4">
    <source>
        <dbReference type="ARBA" id="ARBA00023002"/>
    </source>
</evidence>
<gene>
    <name evidence="8" type="ORF">VFPPC_03566</name>
</gene>
<evidence type="ECO:0000256" key="1">
    <source>
        <dbReference type="ARBA" id="ARBA00007992"/>
    </source>
</evidence>
<dbReference type="GeneID" id="28847051"/>
<dbReference type="InterPro" id="IPR036188">
    <property type="entry name" value="FAD/NAD-bd_sf"/>
</dbReference>
<name>A0A179G010_METCM</name>
<reference evidence="8 9" key="1">
    <citation type="journal article" date="2016" name="PLoS Pathog.">
        <title>Biosynthesis of antibiotic leucinostatins in bio-control fungus Purpureocillium lilacinum and their inhibition on phytophthora revealed by genome mining.</title>
        <authorList>
            <person name="Wang G."/>
            <person name="Liu Z."/>
            <person name="Lin R."/>
            <person name="Li E."/>
            <person name="Mao Z."/>
            <person name="Ling J."/>
            <person name="Yang Y."/>
            <person name="Yin W.B."/>
            <person name="Xie B."/>
        </authorList>
    </citation>
    <scope>NUCLEOTIDE SEQUENCE [LARGE SCALE GENOMIC DNA]</scope>
    <source>
        <strain evidence="8">170</strain>
    </source>
</reference>
<dbReference type="Pfam" id="PF01494">
    <property type="entry name" value="FAD_binding_3"/>
    <property type="match status" value="2"/>
</dbReference>
<organism evidence="8 9">
    <name type="scientific">Pochonia chlamydosporia 170</name>
    <dbReference type="NCBI Taxonomy" id="1380566"/>
    <lineage>
        <taxon>Eukaryota</taxon>
        <taxon>Fungi</taxon>
        <taxon>Dikarya</taxon>
        <taxon>Ascomycota</taxon>
        <taxon>Pezizomycotina</taxon>
        <taxon>Sordariomycetes</taxon>
        <taxon>Hypocreomycetidae</taxon>
        <taxon>Hypocreales</taxon>
        <taxon>Clavicipitaceae</taxon>
        <taxon>Pochonia</taxon>
    </lineage>
</organism>
<dbReference type="EMBL" id="LSBJ02000002">
    <property type="protein sequence ID" value="OAQ71234.1"/>
    <property type="molecule type" value="Genomic_DNA"/>
</dbReference>
<feature type="chain" id="PRO_5008102187" evidence="6">
    <location>
        <begin position="21"/>
        <end position="437"/>
    </location>
</feature>
<protein>
    <submittedName>
        <fullName evidence="8">Salicylate hydroxylase</fullName>
    </submittedName>
</protein>
<evidence type="ECO:0000256" key="6">
    <source>
        <dbReference type="SAM" id="SignalP"/>
    </source>
</evidence>
<dbReference type="InterPro" id="IPR002938">
    <property type="entry name" value="FAD-bd"/>
</dbReference>
<keyword evidence="2" id="KW-0285">Flavoprotein</keyword>
<evidence type="ECO:0000256" key="2">
    <source>
        <dbReference type="ARBA" id="ARBA00022630"/>
    </source>
</evidence>
<keyword evidence="5" id="KW-0503">Monooxygenase</keyword>
<dbReference type="AlphaFoldDB" id="A0A179G010"/>
<keyword evidence="3" id="KW-0274">FAD</keyword>
<dbReference type="OrthoDB" id="16820at2759"/>
<comment type="caution">
    <text evidence="8">The sequence shown here is derived from an EMBL/GenBank/DDBJ whole genome shotgun (WGS) entry which is preliminary data.</text>
</comment>
<accession>A0A179G010</accession>
<dbReference type="SUPFAM" id="SSF51905">
    <property type="entry name" value="FAD/NAD(P)-binding domain"/>
    <property type="match status" value="1"/>
</dbReference>
<proteinExistence type="inferred from homology"/>
<dbReference type="RefSeq" id="XP_018147771.1">
    <property type="nucleotide sequence ID" value="XM_018283057.1"/>
</dbReference>
<dbReference type="GO" id="GO:0071949">
    <property type="term" value="F:FAD binding"/>
    <property type="evidence" value="ECO:0007669"/>
    <property type="project" value="InterPro"/>
</dbReference>
<keyword evidence="4" id="KW-0560">Oxidoreductase</keyword>
<evidence type="ECO:0000256" key="3">
    <source>
        <dbReference type="ARBA" id="ARBA00022827"/>
    </source>
</evidence>
<feature type="domain" description="FAD-binding" evidence="7">
    <location>
        <begin position="323"/>
        <end position="385"/>
    </location>
</feature>
<feature type="signal peptide" evidence="6">
    <location>
        <begin position="1"/>
        <end position="20"/>
    </location>
</feature>
<evidence type="ECO:0000256" key="5">
    <source>
        <dbReference type="ARBA" id="ARBA00023033"/>
    </source>
</evidence>
<dbReference type="PANTHER" id="PTHR13789:SF309">
    <property type="entry name" value="PUTATIVE (AFU_ORTHOLOGUE AFUA_6G14510)-RELATED"/>
    <property type="match status" value="1"/>
</dbReference>
<evidence type="ECO:0000313" key="9">
    <source>
        <dbReference type="Proteomes" id="UP000078397"/>
    </source>
</evidence>